<dbReference type="EMBL" id="NIRI02000077">
    <property type="protein sequence ID" value="KAG5441342.1"/>
    <property type="molecule type" value="Genomic_DNA"/>
</dbReference>
<accession>A0A8T1LXI2</accession>
<reference evidence="2 3" key="2">
    <citation type="journal article" date="2021" name="Genomics">
        <title>High-quality reference genome for Clonorchis sinensis.</title>
        <authorList>
            <person name="Young N.D."/>
            <person name="Stroehlein A.J."/>
            <person name="Kinkar L."/>
            <person name="Wang T."/>
            <person name="Sohn W.M."/>
            <person name="Chang B.C.H."/>
            <person name="Kaur P."/>
            <person name="Weisz D."/>
            <person name="Dudchenko O."/>
            <person name="Aiden E.L."/>
            <person name="Korhonen P.K."/>
            <person name="Gasser R.B."/>
        </authorList>
    </citation>
    <scope>NUCLEOTIDE SEQUENCE [LARGE SCALE GENOMIC DNA]</scope>
    <source>
        <strain evidence="2">Cs-k2</strain>
    </source>
</reference>
<dbReference type="AlphaFoldDB" id="A0A8T1LXI2"/>
<proteinExistence type="predicted"/>
<gene>
    <name evidence="2" type="ORF">CSKR_202161</name>
</gene>
<keyword evidence="3" id="KW-1185">Reference proteome</keyword>
<feature type="transmembrane region" description="Helical" evidence="1">
    <location>
        <begin position="71"/>
        <end position="91"/>
    </location>
</feature>
<keyword evidence="1" id="KW-1133">Transmembrane helix</keyword>
<feature type="transmembrane region" description="Helical" evidence="1">
    <location>
        <begin position="24"/>
        <end position="51"/>
    </location>
</feature>
<keyword evidence="1" id="KW-0472">Membrane</keyword>
<dbReference type="Proteomes" id="UP000286415">
    <property type="component" value="Unassembled WGS sequence"/>
</dbReference>
<name>A0A8T1LXI2_CLOSI</name>
<evidence type="ECO:0000313" key="2">
    <source>
        <dbReference type="EMBL" id="KAG5441342.1"/>
    </source>
</evidence>
<sequence length="101" mass="11304">MFCSAREGENLSIKACVCEKRHTLVFLLGLFVGFLSAVFLFIGVLLITGILKRNKGLDIDKAIETSPEITLRTMGLWVLAHLGITASLVIVQEFIRRKKNR</sequence>
<comment type="caution">
    <text evidence="2">The sequence shown here is derived from an EMBL/GenBank/DDBJ whole genome shotgun (WGS) entry which is preliminary data.</text>
</comment>
<evidence type="ECO:0000256" key="1">
    <source>
        <dbReference type="SAM" id="Phobius"/>
    </source>
</evidence>
<reference evidence="2 3" key="1">
    <citation type="journal article" date="2018" name="Biotechnol. Adv.">
        <title>Improved genomic resources and new bioinformatic workflow for the carcinogenic parasite Clonorchis sinensis: Biotechnological implications.</title>
        <authorList>
            <person name="Wang D."/>
            <person name="Korhonen P.K."/>
            <person name="Gasser R.B."/>
            <person name="Young N.D."/>
        </authorList>
    </citation>
    <scope>NUCLEOTIDE SEQUENCE [LARGE SCALE GENOMIC DNA]</scope>
    <source>
        <strain evidence="2">Cs-k2</strain>
    </source>
</reference>
<organism evidence="2 3">
    <name type="scientific">Clonorchis sinensis</name>
    <name type="common">Chinese liver fluke</name>
    <dbReference type="NCBI Taxonomy" id="79923"/>
    <lineage>
        <taxon>Eukaryota</taxon>
        <taxon>Metazoa</taxon>
        <taxon>Spiralia</taxon>
        <taxon>Lophotrochozoa</taxon>
        <taxon>Platyhelminthes</taxon>
        <taxon>Trematoda</taxon>
        <taxon>Digenea</taxon>
        <taxon>Opisthorchiida</taxon>
        <taxon>Opisthorchiata</taxon>
        <taxon>Opisthorchiidae</taxon>
        <taxon>Clonorchis</taxon>
    </lineage>
</organism>
<keyword evidence="1" id="KW-0812">Transmembrane</keyword>
<dbReference type="OrthoDB" id="6258837at2759"/>
<evidence type="ECO:0000313" key="3">
    <source>
        <dbReference type="Proteomes" id="UP000286415"/>
    </source>
</evidence>
<protein>
    <submittedName>
        <fullName evidence="2">Uncharacterized protein</fullName>
    </submittedName>
</protein>